<dbReference type="InterPro" id="IPR029063">
    <property type="entry name" value="SAM-dependent_MTases_sf"/>
</dbReference>
<dbReference type="GO" id="GO:0009312">
    <property type="term" value="P:oligosaccharide biosynthetic process"/>
    <property type="evidence" value="ECO:0007669"/>
    <property type="project" value="InterPro"/>
</dbReference>
<dbReference type="Gene3D" id="3.40.50.150">
    <property type="entry name" value="Vaccinia Virus protein VP39"/>
    <property type="match status" value="1"/>
</dbReference>
<comment type="caution">
    <text evidence="1">The sequence shown here is derived from an EMBL/GenBank/DDBJ whole genome shotgun (WGS) entry which is preliminary data.</text>
</comment>
<proteinExistence type="predicted"/>
<dbReference type="RefSeq" id="WP_340332061.1">
    <property type="nucleotide sequence ID" value="NZ_JAZHOF010000011.1"/>
</dbReference>
<protein>
    <submittedName>
        <fullName evidence="1">SAM-dependent methyltransferase</fullName>
    </submittedName>
</protein>
<name>A0AAW9RLA6_9HYPH</name>
<organism evidence="1 2">
    <name type="scientific">Microbaculum marinum</name>
    <dbReference type="NCBI Taxonomy" id="1764581"/>
    <lineage>
        <taxon>Bacteria</taxon>
        <taxon>Pseudomonadati</taxon>
        <taxon>Pseudomonadota</taxon>
        <taxon>Alphaproteobacteria</taxon>
        <taxon>Hyphomicrobiales</taxon>
        <taxon>Tepidamorphaceae</taxon>
        <taxon>Microbaculum</taxon>
    </lineage>
</organism>
<dbReference type="GO" id="GO:0032259">
    <property type="term" value="P:methylation"/>
    <property type="evidence" value="ECO:0007669"/>
    <property type="project" value="UniProtKB-KW"/>
</dbReference>
<keyword evidence="2" id="KW-1185">Reference proteome</keyword>
<dbReference type="GO" id="GO:0008757">
    <property type="term" value="F:S-adenosylmethionine-dependent methyltransferase activity"/>
    <property type="evidence" value="ECO:0007669"/>
    <property type="project" value="InterPro"/>
</dbReference>
<dbReference type="Pfam" id="PF05401">
    <property type="entry name" value="NodS"/>
    <property type="match status" value="1"/>
</dbReference>
<dbReference type="CDD" id="cd02440">
    <property type="entry name" value="AdoMet_MTases"/>
    <property type="match status" value="1"/>
</dbReference>
<dbReference type="InterPro" id="IPR008715">
    <property type="entry name" value="SAM-MeTfrase_NodS-like"/>
</dbReference>
<dbReference type="Proteomes" id="UP001378188">
    <property type="component" value="Unassembled WGS sequence"/>
</dbReference>
<keyword evidence="1" id="KW-0489">Methyltransferase</keyword>
<keyword evidence="1" id="KW-0808">Transferase</keyword>
<sequence>MGMAIEHLTGLYAKTPDPWNFRTSAYEDEKYRASIAALSRHHYEAILEIGCGNGELGKRLRRLADRYAGLDAVPAAIAEARLAVPSGEFHCDFFPCPLPGGSFDLIVVSEFLYFLDEAGIADLAERIRTAWPLAEVLSVNYTGPTGNHLQGEPAAWMFMEALGRGYRAETVPTSGTYRIDRLTPRGPGEGGV</sequence>
<accession>A0AAW9RLA6</accession>
<dbReference type="EMBL" id="JAZHOF010000011">
    <property type="protein sequence ID" value="MEJ8574364.1"/>
    <property type="molecule type" value="Genomic_DNA"/>
</dbReference>
<dbReference type="SUPFAM" id="SSF53335">
    <property type="entry name" value="S-adenosyl-L-methionine-dependent methyltransferases"/>
    <property type="match status" value="1"/>
</dbReference>
<evidence type="ECO:0000313" key="2">
    <source>
        <dbReference type="Proteomes" id="UP001378188"/>
    </source>
</evidence>
<reference evidence="1 2" key="1">
    <citation type="submission" date="2024-02" db="EMBL/GenBank/DDBJ databases">
        <title>Genome analysis and characterization of Microbaculum marinisediminis sp. nov., isolated from marine sediment.</title>
        <authorList>
            <person name="Du Z.-J."/>
            <person name="Ye Y.-Q."/>
            <person name="Zhang Z.-R."/>
            <person name="Yuan S.-M."/>
            <person name="Zhang X.-Y."/>
        </authorList>
    </citation>
    <scope>NUCLEOTIDE SEQUENCE [LARGE SCALE GENOMIC DNA]</scope>
    <source>
        <strain evidence="1 2">SDUM1044001</strain>
    </source>
</reference>
<dbReference type="AlphaFoldDB" id="A0AAW9RLA6"/>
<evidence type="ECO:0000313" key="1">
    <source>
        <dbReference type="EMBL" id="MEJ8574364.1"/>
    </source>
</evidence>
<gene>
    <name evidence="1" type="ORF">V3328_22975</name>
</gene>